<protein>
    <recommendedName>
        <fullName evidence="1">Protein kinase domain-containing protein</fullName>
    </recommendedName>
</protein>
<keyword evidence="3" id="KW-1185">Reference proteome</keyword>
<proteinExistence type="predicted"/>
<sequence length="767" mass="87671">MTQAHIDALKSNRSKTFIGGNGECIGVNHSQFALKEIIYSEKYGELATRSIANEKIASRLMHFAIVPLIAHFEDSRMSYCIPSFGSKEFECNARLVDFGFARELKEGTTSMETRVYNFSDGYFPKEKITIPTMRHDVYNFGVVIREVVTALPPLPLPGEKTTHTLRTLSEFSSSIFEFLLKDDKVPNIARYIWKVSEECIKEEFRSSEEIHKRMECIIQQHWGSFKRWSPAETQSPKCEICLVNPFEESGCRYLKHSKSCREHINVCIACMRNSYFNPIKCHSCDKERIDPFIGVGWGAVFVAGYDSNPEIAEAFKKDVEDMRSCMTSVSLPVMCISEEKTEVIEPSTCGNDEKATIKAALKRIVAQDIETLVFYYSGHHGKDGFCLNNRTTMHIVDIGNAISDIFNERQKSRKGRKVENNEMTLRVLLFLDCCMPRELDIKDNQNIKIIQFNACADTEEAIVEKKESIFTKFVIQAFTKKASSKMCKSEKCQKREECGINGSFVTMDALLRYVDTHISYNVVQSGSCPHVICKRALDSKDVIIGYNYDFKMEFAFTPYHVDIHGQRSTLKTVTLSPDDFETMEDVKKKLAPSFYGKYMNTSTEVLTSELTLKEVIPDLLSIEISMGPRRTQKEEVCTVEQLLAAWNGKRQLEVIPRSIEDIAPDKPVGVVVHNGGSLRDNLIRLVKENRLKAHFDEMSEHWTSFAVNGEDVKELMNTLPSDSEAFFKAIKTICEIQPDRRWTRVLWKFRKDGHWQPIVILEVELGQ</sequence>
<dbReference type="Gene3D" id="1.10.510.10">
    <property type="entry name" value="Transferase(Phosphotransferase) domain 1"/>
    <property type="match status" value="1"/>
</dbReference>
<dbReference type="InterPro" id="IPR011009">
    <property type="entry name" value="Kinase-like_dom_sf"/>
</dbReference>
<evidence type="ECO:0000313" key="2">
    <source>
        <dbReference type="EMBL" id="WAR02817.1"/>
    </source>
</evidence>
<dbReference type="PROSITE" id="PS50011">
    <property type="entry name" value="PROTEIN_KINASE_DOM"/>
    <property type="match status" value="1"/>
</dbReference>
<dbReference type="Proteomes" id="UP001164746">
    <property type="component" value="Chromosome 4"/>
</dbReference>
<evidence type="ECO:0000259" key="1">
    <source>
        <dbReference type="PROSITE" id="PS50011"/>
    </source>
</evidence>
<accession>A0ABY7E1X9</accession>
<organism evidence="2 3">
    <name type="scientific">Mya arenaria</name>
    <name type="common">Soft-shell clam</name>
    <dbReference type="NCBI Taxonomy" id="6604"/>
    <lineage>
        <taxon>Eukaryota</taxon>
        <taxon>Metazoa</taxon>
        <taxon>Spiralia</taxon>
        <taxon>Lophotrochozoa</taxon>
        <taxon>Mollusca</taxon>
        <taxon>Bivalvia</taxon>
        <taxon>Autobranchia</taxon>
        <taxon>Heteroconchia</taxon>
        <taxon>Euheterodonta</taxon>
        <taxon>Imparidentia</taxon>
        <taxon>Neoheterodontei</taxon>
        <taxon>Myida</taxon>
        <taxon>Myoidea</taxon>
        <taxon>Myidae</taxon>
        <taxon>Mya</taxon>
    </lineage>
</organism>
<dbReference type="InterPro" id="IPR000719">
    <property type="entry name" value="Prot_kinase_dom"/>
</dbReference>
<name>A0ABY7E1X9_MYAAR</name>
<feature type="domain" description="Protein kinase" evidence="1">
    <location>
        <begin position="1"/>
        <end position="223"/>
    </location>
</feature>
<reference evidence="2" key="1">
    <citation type="submission" date="2022-11" db="EMBL/GenBank/DDBJ databases">
        <title>Centuries of genome instability and evolution in soft-shell clam transmissible cancer (bioRxiv).</title>
        <authorList>
            <person name="Hart S.F.M."/>
            <person name="Yonemitsu M.A."/>
            <person name="Giersch R.M."/>
            <person name="Beal B.F."/>
            <person name="Arriagada G."/>
            <person name="Davis B.W."/>
            <person name="Ostrander E.A."/>
            <person name="Goff S.P."/>
            <person name="Metzger M.J."/>
        </authorList>
    </citation>
    <scope>NUCLEOTIDE SEQUENCE</scope>
    <source>
        <strain evidence="2">MELC-2E11</strain>
        <tissue evidence="2">Siphon/mantle</tissue>
    </source>
</reference>
<gene>
    <name evidence="2" type="ORF">MAR_009375</name>
</gene>
<evidence type="ECO:0000313" key="3">
    <source>
        <dbReference type="Proteomes" id="UP001164746"/>
    </source>
</evidence>
<dbReference type="EMBL" id="CP111015">
    <property type="protein sequence ID" value="WAR02817.1"/>
    <property type="molecule type" value="Genomic_DNA"/>
</dbReference>
<dbReference type="Gene3D" id="3.40.50.1460">
    <property type="match status" value="1"/>
</dbReference>
<dbReference type="SUPFAM" id="SSF56112">
    <property type="entry name" value="Protein kinase-like (PK-like)"/>
    <property type="match status" value="1"/>
</dbReference>